<comment type="caution">
    <text evidence="2">The sequence shown here is derived from an EMBL/GenBank/DDBJ whole genome shotgun (WGS) entry which is preliminary data.</text>
</comment>
<evidence type="ECO:0008006" key="4">
    <source>
        <dbReference type="Google" id="ProtNLM"/>
    </source>
</evidence>
<evidence type="ECO:0000313" key="2">
    <source>
        <dbReference type="EMBL" id="KXT13806.1"/>
    </source>
</evidence>
<evidence type="ECO:0000256" key="1">
    <source>
        <dbReference type="SAM" id="SignalP"/>
    </source>
</evidence>
<evidence type="ECO:0000313" key="3">
    <source>
        <dbReference type="Proteomes" id="UP000073492"/>
    </source>
</evidence>
<dbReference type="InterPro" id="IPR011047">
    <property type="entry name" value="Quinoprotein_ADH-like_sf"/>
</dbReference>
<dbReference type="EMBL" id="LFZO01000104">
    <property type="protein sequence ID" value="KXT13806.1"/>
    <property type="molecule type" value="Genomic_DNA"/>
</dbReference>
<dbReference type="InterPro" id="IPR053143">
    <property type="entry name" value="Arylsulfate_ST"/>
</dbReference>
<feature type="signal peptide" evidence="1">
    <location>
        <begin position="1"/>
        <end position="17"/>
    </location>
</feature>
<organism evidence="2 3">
    <name type="scientific">Pseudocercospora musae</name>
    <dbReference type="NCBI Taxonomy" id="113226"/>
    <lineage>
        <taxon>Eukaryota</taxon>
        <taxon>Fungi</taxon>
        <taxon>Dikarya</taxon>
        <taxon>Ascomycota</taxon>
        <taxon>Pezizomycotina</taxon>
        <taxon>Dothideomycetes</taxon>
        <taxon>Dothideomycetidae</taxon>
        <taxon>Mycosphaerellales</taxon>
        <taxon>Mycosphaerellaceae</taxon>
        <taxon>Pseudocercospora</taxon>
    </lineage>
</organism>
<dbReference type="Proteomes" id="UP000073492">
    <property type="component" value="Unassembled WGS sequence"/>
</dbReference>
<keyword evidence="1" id="KW-0732">Signal</keyword>
<dbReference type="PANTHER" id="PTHR35340:SF5">
    <property type="entry name" value="ASST-DOMAIN-CONTAINING PROTEIN"/>
    <property type="match status" value="1"/>
</dbReference>
<protein>
    <recommendedName>
        <fullName evidence="4">Arylsulfotransferase N-terminal domain-containing protein</fullName>
    </recommendedName>
</protein>
<name>A0A139IGX7_9PEZI</name>
<dbReference type="SUPFAM" id="SSF50998">
    <property type="entry name" value="Quinoprotein alcohol dehydrogenase-like"/>
    <property type="match status" value="1"/>
</dbReference>
<sequence length="585" mass="65865">MLLSLLLLISTATWAIAESESVLVPYQSFISRPDILAPVLNVRLHDTQSISPGYIFLSTWSSDRSSETQNAPYIFDNDGELIYTGYSHSLPTTKYFNFQSHHFSNHTPVLSVFRGTSNRGRGKGHIGLYDDTYRVIRTINAPDGRDLDFHEFRLLDDGHTAIVVALRPIEADLSRFGIRQGLGWLLDSVFWVLDLADDKTQVMFEWRASEQIGMEESMLEPSVRGRMAGMSWKYAYDYFHINSIDRFANGDFLVSARHTDTIYRISGKDRSVLWRLGGKKSSFTLLNFTFSAQHDVKIVQESDDGRRVVVSLLDNAYNGITKTSNSSSAIVIEVDAERKQARLLKRFFPASKTLAQNQGSVQHLPDEHTLVSWGLVAEFSEFDQDGTRVLDVAFAESMTRAYRVQKFDWVGRPDESEIAVYLYARTNDSNVYFWMSWNGATEVREWRVLREDGLVLGVVEWEGFETFFDAGRFVSSGYVEAVGNDGKTLGRSKVVQTLVPTENMAEVCGDAHCMMQILPSKTAAFDSPAKGQKRPLVSSSSVAWDMSWLSMASGVVVGLLVSRMRWPTAVCIRAFTALLRKVRAG</sequence>
<dbReference type="PANTHER" id="PTHR35340">
    <property type="entry name" value="PQQ ENZYME REPEAT PROTEIN-RELATED"/>
    <property type="match status" value="1"/>
</dbReference>
<dbReference type="InterPro" id="IPR039535">
    <property type="entry name" value="ASST-like"/>
</dbReference>
<reference evidence="2 3" key="1">
    <citation type="submission" date="2015-07" db="EMBL/GenBank/DDBJ databases">
        <title>Comparative genomics of the Sigatoka disease complex on banana suggests a link between parallel evolutionary changes in Pseudocercospora fijiensis and Pseudocercospora eumusae and increased virulence on the banana host.</title>
        <authorList>
            <person name="Chang T.-C."/>
            <person name="Salvucci A."/>
            <person name="Crous P.W."/>
            <person name="Stergiopoulos I."/>
        </authorList>
    </citation>
    <scope>NUCLEOTIDE SEQUENCE [LARGE SCALE GENOMIC DNA]</scope>
    <source>
        <strain evidence="2 3">CBS 116634</strain>
    </source>
</reference>
<accession>A0A139IGX7</accession>
<dbReference type="AlphaFoldDB" id="A0A139IGX7"/>
<feature type="chain" id="PRO_5007297438" description="Arylsulfotransferase N-terminal domain-containing protein" evidence="1">
    <location>
        <begin position="18"/>
        <end position="585"/>
    </location>
</feature>
<proteinExistence type="predicted"/>
<keyword evidence="3" id="KW-1185">Reference proteome</keyword>
<dbReference type="OrthoDB" id="5427350at2759"/>
<dbReference type="Pfam" id="PF14269">
    <property type="entry name" value="Arylsulfotran_2"/>
    <property type="match status" value="1"/>
</dbReference>
<gene>
    <name evidence="2" type="ORF">AC579_2339</name>
</gene>